<dbReference type="Gene3D" id="3.30.450.40">
    <property type="match status" value="1"/>
</dbReference>
<dbReference type="Gene3D" id="3.30.450.20">
    <property type="entry name" value="PAS domain"/>
    <property type="match status" value="2"/>
</dbReference>
<dbReference type="PROSITE" id="PS50883">
    <property type="entry name" value="EAL"/>
    <property type="match status" value="1"/>
</dbReference>
<dbReference type="Pfam" id="PF13185">
    <property type="entry name" value="GAF_2"/>
    <property type="match status" value="1"/>
</dbReference>
<dbReference type="InterPro" id="IPR035965">
    <property type="entry name" value="PAS-like_dom_sf"/>
</dbReference>
<dbReference type="InterPro" id="IPR012226">
    <property type="entry name" value="Diguanyl_cyclase/Pdiesterase"/>
</dbReference>
<dbReference type="SMART" id="SM00091">
    <property type="entry name" value="PAS"/>
    <property type="match status" value="2"/>
</dbReference>
<dbReference type="AlphaFoldDB" id="A0A562Q745"/>
<dbReference type="SUPFAM" id="SSF55785">
    <property type="entry name" value="PYP-like sensor domain (PAS domain)"/>
    <property type="match status" value="2"/>
</dbReference>
<feature type="domain" description="PAS" evidence="1">
    <location>
        <begin position="330"/>
        <end position="400"/>
    </location>
</feature>
<dbReference type="NCBIfam" id="TIGR00229">
    <property type="entry name" value="sensory_box"/>
    <property type="match status" value="1"/>
</dbReference>
<dbReference type="CDD" id="cd01949">
    <property type="entry name" value="GGDEF"/>
    <property type="match status" value="1"/>
</dbReference>
<evidence type="ECO:0000259" key="4">
    <source>
        <dbReference type="PROSITE" id="PS50887"/>
    </source>
</evidence>
<dbReference type="InterPro" id="IPR013655">
    <property type="entry name" value="PAS_fold_3"/>
</dbReference>
<dbReference type="Gene3D" id="3.20.20.450">
    <property type="entry name" value="EAL domain"/>
    <property type="match status" value="1"/>
</dbReference>
<dbReference type="PIRSF" id="PIRSF005925">
    <property type="entry name" value="Dos"/>
    <property type="match status" value="1"/>
</dbReference>
<organism evidence="5 6">
    <name type="scientific">Pseudomonas duriflava</name>
    <dbReference type="NCBI Taxonomy" id="459528"/>
    <lineage>
        <taxon>Bacteria</taxon>
        <taxon>Pseudomonadati</taxon>
        <taxon>Pseudomonadota</taxon>
        <taxon>Gammaproteobacteria</taxon>
        <taxon>Pseudomonadales</taxon>
        <taxon>Pseudomonadaceae</taxon>
        <taxon>Pseudomonas</taxon>
    </lineage>
</organism>
<gene>
    <name evidence="5" type="ORF">IQ22_03323</name>
</gene>
<dbReference type="InterPro" id="IPR000014">
    <property type="entry name" value="PAS"/>
</dbReference>
<evidence type="ECO:0000259" key="1">
    <source>
        <dbReference type="PROSITE" id="PS50112"/>
    </source>
</evidence>
<dbReference type="PROSITE" id="PS50112">
    <property type="entry name" value="PAS"/>
    <property type="match status" value="2"/>
</dbReference>
<sequence length="881" mass="98252">MSERTAQTVIDMDSTAESAICSIKRLYETEARLQFIVEAASLGEWKLDLDSGLLNCSLRDDSLFVYPGYPDSQTLATFLERVHPEDRKLVQTAISEAAKSFREFRFECRIQLSAQRMRWVCVKGSGRDDGAQGRCLQGIVIDITEQKRTEAIAQGQQRALELAVSGAPLHSILNILTQSAEEQSGGNVNVVVLLIDESGKHLRMGSSLSLPEAYNQSIDGLAIGPLAGSCGSAAFFRRPVIVSDVETDPRWVDFRHLALSYNLRACWALPILSTQGRVLGTMAFYCNEAREPTASELAAMALLVNTAALVIERDWETKERALAEQALQASEKRFRSLVQATNAIVWTASPTLEIVSPQPDWAAFTGQTYEEMQGFGWMETIHPEDQAETSSLGMSMLQSPRPVYAEYRLRRGDGQYRYLSGYVVPIYDAKGVLKEWAGSYTDVTERKESEKRLHHLATHDTLTGLPNRIYLNEHLQELIDFTPDHESIAVMLIDFDRFKYINDSMGHESGDAMLRQVAHRLKAALPSGDLVARLGGDEFVVLAHVSSGLKSAEAIADELMKAIALPVDIAGHPFFPGASIGICLYPQQGKTKEELIQHADIAMYRAKAAGGQCYRFFSAEMSIETKQRMALEMALRGAIEKEEFALHYQPRLRLPDMQVQGVEALIRWHHPQRGVISPLELIPVAEETGIINELGIWVLHKACMDISALNACLGCSLRVSVNLSPRQLKSPHLIKQVRQALEHSRLDPALLELELTESAFIEDMDLSTHVMRELKALGVYLAVDDFGTGYSGLSYLRRFPIDVVKLDRTFVTQPAEGMDRYAFIKAITDMAHALNLYVVAEGVEDTDTLDLLKKATCDEAQGYLFAKPLPYDELLRYPFRE</sequence>
<feature type="domain" description="EAL" evidence="3">
    <location>
        <begin position="628"/>
        <end position="881"/>
    </location>
</feature>
<protein>
    <submittedName>
        <fullName evidence="5">PAS domain S-box-containing protein/diguanylate cyclase (GGDEF)-like protein</fullName>
    </submittedName>
</protein>
<dbReference type="InterPro" id="IPR001610">
    <property type="entry name" value="PAC"/>
</dbReference>
<reference evidence="5 6" key="1">
    <citation type="journal article" date="2015" name="Stand. Genomic Sci.">
        <title>Genomic Encyclopedia of Bacterial and Archaeal Type Strains, Phase III: the genomes of soil and plant-associated and newly described type strains.</title>
        <authorList>
            <person name="Whitman W.B."/>
            <person name="Woyke T."/>
            <person name="Klenk H.P."/>
            <person name="Zhou Y."/>
            <person name="Lilburn T.G."/>
            <person name="Beck B.J."/>
            <person name="De Vos P."/>
            <person name="Vandamme P."/>
            <person name="Eisen J.A."/>
            <person name="Garrity G."/>
            <person name="Hugenholtz P."/>
            <person name="Kyrpides N.C."/>
        </authorList>
    </citation>
    <scope>NUCLEOTIDE SEQUENCE [LARGE SCALE GENOMIC DNA]</scope>
    <source>
        <strain evidence="5 6">CGMCC 1.6858</strain>
    </source>
</reference>
<proteinExistence type="predicted"/>
<dbReference type="Proteomes" id="UP000316905">
    <property type="component" value="Unassembled WGS sequence"/>
</dbReference>
<dbReference type="PANTHER" id="PTHR44757">
    <property type="entry name" value="DIGUANYLATE CYCLASE DGCP"/>
    <property type="match status" value="1"/>
</dbReference>
<evidence type="ECO:0000259" key="3">
    <source>
        <dbReference type="PROSITE" id="PS50883"/>
    </source>
</evidence>
<dbReference type="InterPro" id="IPR000160">
    <property type="entry name" value="GGDEF_dom"/>
</dbReference>
<dbReference type="OrthoDB" id="9804951at2"/>
<dbReference type="EMBL" id="VLKY01000011">
    <property type="protein sequence ID" value="TWI52553.1"/>
    <property type="molecule type" value="Genomic_DNA"/>
</dbReference>
<dbReference type="Pfam" id="PF00563">
    <property type="entry name" value="EAL"/>
    <property type="match status" value="1"/>
</dbReference>
<dbReference type="SMART" id="SM00052">
    <property type="entry name" value="EAL"/>
    <property type="match status" value="1"/>
</dbReference>
<dbReference type="InterPro" id="IPR003018">
    <property type="entry name" value="GAF"/>
</dbReference>
<dbReference type="Pfam" id="PF00990">
    <property type="entry name" value="GGDEF"/>
    <property type="match status" value="1"/>
</dbReference>
<dbReference type="Pfam" id="PF08447">
    <property type="entry name" value="PAS_3"/>
    <property type="match status" value="2"/>
</dbReference>
<dbReference type="InterPro" id="IPR029787">
    <property type="entry name" value="Nucleotide_cyclase"/>
</dbReference>
<dbReference type="SUPFAM" id="SSF55073">
    <property type="entry name" value="Nucleotide cyclase"/>
    <property type="match status" value="1"/>
</dbReference>
<dbReference type="InterPro" id="IPR035919">
    <property type="entry name" value="EAL_sf"/>
</dbReference>
<dbReference type="SMART" id="SM00267">
    <property type="entry name" value="GGDEF"/>
    <property type="match status" value="1"/>
</dbReference>
<dbReference type="SUPFAM" id="SSF55781">
    <property type="entry name" value="GAF domain-like"/>
    <property type="match status" value="1"/>
</dbReference>
<dbReference type="SMART" id="SM00086">
    <property type="entry name" value="PAC"/>
    <property type="match status" value="2"/>
</dbReference>
<evidence type="ECO:0000313" key="5">
    <source>
        <dbReference type="EMBL" id="TWI52553.1"/>
    </source>
</evidence>
<dbReference type="InterPro" id="IPR052155">
    <property type="entry name" value="Biofilm_reg_signaling"/>
</dbReference>
<feature type="domain" description="PAS" evidence="1">
    <location>
        <begin position="29"/>
        <end position="101"/>
    </location>
</feature>
<dbReference type="NCBIfam" id="TIGR00254">
    <property type="entry name" value="GGDEF"/>
    <property type="match status" value="1"/>
</dbReference>
<name>A0A562Q745_9PSED</name>
<keyword evidence="6" id="KW-1185">Reference proteome</keyword>
<evidence type="ECO:0000259" key="2">
    <source>
        <dbReference type="PROSITE" id="PS50113"/>
    </source>
</evidence>
<dbReference type="PROSITE" id="PS50887">
    <property type="entry name" value="GGDEF"/>
    <property type="match status" value="1"/>
</dbReference>
<dbReference type="PANTHER" id="PTHR44757:SF10">
    <property type="entry name" value="MEMBRANE PROTEIN"/>
    <property type="match status" value="1"/>
</dbReference>
<accession>A0A562Q745</accession>
<dbReference type="FunFam" id="3.30.450.20:FF:000099">
    <property type="entry name" value="Sensory box sensor histidine kinase"/>
    <property type="match status" value="1"/>
</dbReference>
<dbReference type="CDD" id="cd00130">
    <property type="entry name" value="PAS"/>
    <property type="match status" value="2"/>
</dbReference>
<dbReference type="SMART" id="SM00065">
    <property type="entry name" value="GAF"/>
    <property type="match status" value="1"/>
</dbReference>
<dbReference type="Gene3D" id="3.30.70.270">
    <property type="match status" value="1"/>
</dbReference>
<evidence type="ECO:0000313" key="6">
    <source>
        <dbReference type="Proteomes" id="UP000316905"/>
    </source>
</evidence>
<dbReference type="InterPro" id="IPR029016">
    <property type="entry name" value="GAF-like_dom_sf"/>
</dbReference>
<feature type="domain" description="PAC" evidence="2">
    <location>
        <begin position="403"/>
        <end position="455"/>
    </location>
</feature>
<dbReference type="InterPro" id="IPR001633">
    <property type="entry name" value="EAL_dom"/>
</dbReference>
<dbReference type="SUPFAM" id="SSF141868">
    <property type="entry name" value="EAL domain-like"/>
    <property type="match status" value="1"/>
</dbReference>
<dbReference type="InterPro" id="IPR000700">
    <property type="entry name" value="PAS-assoc_C"/>
</dbReference>
<dbReference type="RefSeq" id="WP_145143858.1">
    <property type="nucleotide sequence ID" value="NZ_VLKY01000011.1"/>
</dbReference>
<dbReference type="InterPro" id="IPR043128">
    <property type="entry name" value="Rev_trsase/Diguanyl_cyclase"/>
</dbReference>
<dbReference type="PROSITE" id="PS50113">
    <property type="entry name" value="PAC"/>
    <property type="match status" value="1"/>
</dbReference>
<comment type="caution">
    <text evidence="5">The sequence shown here is derived from an EMBL/GenBank/DDBJ whole genome shotgun (WGS) entry which is preliminary data.</text>
</comment>
<dbReference type="CDD" id="cd01948">
    <property type="entry name" value="EAL"/>
    <property type="match status" value="1"/>
</dbReference>
<feature type="domain" description="GGDEF" evidence="4">
    <location>
        <begin position="486"/>
        <end position="619"/>
    </location>
</feature>